<evidence type="ECO:0000313" key="1">
    <source>
        <dbReference type="EMBL" id="MBB6202306.1"/>
    </source>
</evidence>
<dbReference type="EMBL" id="JACIIK010000005">
    <property type="protein sequence ID" value="MBB6202306.1"/>
    <property type="molecule type" value="Genomic_DNA"/>
</dbReference>
<organism evidence="2 4">
    <name type="scientific">Paraburkholderia fungorum</name>
    <dbReference type="NCBI Taxonomy" id="134537"/>
    <lineage>
        <taxon>Bacteria</taxon>
        <taxon>Pseudomonadati</taxon>
        <taxon>Pseudomonadota</taxon>
        <taxon>Betaproteobacteria</taxon>
        <taxon>Burkholderiales</taxon>
        <taxon>Burkholderiaceae</taxon>
        <taxon>Paraburkholderia</taxon>
    </lineage>
</organism>
<dbReference type="RefSeq" id="WP_127837927.1">
    <property type="nucleotide sequence ID" value="NZ_CADFGE010000006.1"/>
</dbReference>
<reference evidence="2" key="2">
    <citation type="submission" date="2022-08" db="EMBL/GenBank/DDBJ databases">
        <authorList>
            <person name="Kim S.-J."/>
        </authorList>
    </citation>
    <scope>NUCLEOTIDE SEQUENCE</scope>
    <source>
        <strain evidence="2">KJ</strain>
    </source>
</reference>
<proteinExistence type="predicted"/>
<dbReference type="Proteomes" id="UP001246473">
    <property type="component" value="Unassembled WGS sequence"/>
</dbReference>
<dbReference type="EMBL" id="JANSLM010000016">
    <property type="protein sequence ID" value="MDT8842197.1"/>
    <property type="molecule type" value="Genomic_DNA"/>
</dbReference>
<dbReference type="Proteomes" id="UP000518681">
    <property type="component" value="Unassembled WGS sequence"/>
</dbReference>
<reference evidence="1 3" key="1">
    <citation type="submission" date="2020-08" db="EMBL/GenBank/DDBJ databases">
        <title>Genomic Encyclopedia of Type Strains, Phase IV (KMG-V): Genome sequencing to study the core and pangenomes of soil and plant-associated prokaryotes.</title>
        <authorList>
            <person name="Whitman W."/>
        </authorList>
    </citation>
    <scope>NUCLEOTIDE SEQUENCE [LARGE SCALE GENOMIC DNA]</scope>
    <source>
        <strain evidence="1 3">SEMIA 4013</strain>
    </source>
</reference>
<evidence type="ECO:0000313" key="2">
    <source>
        <dbReference type="EMBL" id="MDT8842197.1"/>
    </source>
</evidence>
<dbReference type="AlphaFoldDB" id="A0AAP1KV69"/>
<evidence type="ECO:0000313" key="4">
    <source>
        <dbReference type="Proteomes" id="UP001246473"/>
    </source>
</evidence>
<dbReference type="GeneID" id="66521108"/>
<sequence>MLVRRSEKSLSGARSQMRFFVSILHNADLTGGSVERYFYSSQVIDRIELAVDEQRFAAGIVAPQSPLQVRFWGPSGVCRN</sequence>
<evidence type="ECO:0000313" key="3">
    <source>
        <dbReference type="Proteomes" id="UP000518681"/>
    </source>
</evidence>
<comment type="caution">
    <text evidence="2">The sequence shown here is derived from an EMBL/GenBank/DDBJ whole genome shotgun (WGS) entry which is preliminary data.</text>
</comment>
<accession>A0AAP1KV69</accession>
<name>A0AAP1KV69_9BURK</name>
<gene>
    <name evidence="1" type="ORF">GGD69_003165</name>
    <name evidence="2" type="ORF">ParKJ_32695</name>
</gene>
<protein>
    <submittedName>
        <fullName evidence="2">Uncharacterized protein</fullName>
    </submittedName>
</protein>